<dbReference type="EMBL" id="MBUA01000001">
    <property type="protein sequence ID" value="MBC6490286.1"/>
    <property type="molecule type" value="Genomic_DNA"/>
</dbReference>
<evidence type="ECO:0000256" key="4">
    <source>
        <dbReference type="ARBA" id="ARBA00023136"/>
    </source>
</evidence>
<organism evidence="8 9">
    <name type="scientific">Flavihumibacter stibioxidans</name>
    <dbReference type="NCBI Taxonomy" id="1834163"/>
    <lineage>
        <taxon>Bacteria</taxon>
        <taxon>Pseudomonadati</taxon>
        <taxon>Bacteroidota</taxon>
        <taxon>Chitinophagia</taxon>
        <taxon>Chitinophagales</taxon>
        <taxon>Chitinophagaceae</taxon>
        <taxon>Flavihumibacter</taxon>
    </lineage>
</organism>
<name>A0ABR7M5T7_9BACT</name>
<evidence type="ECO:0000313" key="9">
    <source>
        <dbReference type="Proteomes" id="UP000765802"/>
    </source>
</evidence>
<evidence type="ECO:0000259" key="7">
    <source>
        <dbReference type="Pfam" id="PF14322"/>
    </source>
</evidence>
<reference evidence="8 9" key="1">
    <citation type="submission" date="2016-07" db="EMBL/GenBank/DDBJ databases">
        <title>Genome analysis of Flavihumibacter stibioxidans YS-17.</title>
        <authorList>
            <person name="Shi K."/>
            <person name="Han Y."/>
            <person name="Wang G."/>
        </authorList>
    </citation>
    <scope>NUCLEOTIDE SEQUENCE [LARGE SCALE GENOMIC DNA]</scope>
    <source>
        <strain evidence="8 9">YS-17</strain>
    </source>
</reference>
<comment type="subcellular location">
    <subcellularLocation>
        <location evidence="1">Cell outer membrane</location>
    </subcellularLocation>
</comment>
<evidence type="ECO:0000256" key="5">
    <source>
        <dbReference type="ARBA" id="ARBA00023237"/>
    </source>
</evidence>
<dbReference type="Pfam" id="PF07980">
    <property type="entry name" value="SusD_RagB"/>
    <property type="match status" value="1"/>
</dbReference>
<feature type="domain" description="RagB/SusD" evidence="6">
    <location>
        <begin position="366"/>
        <end position="514"/>
    </location>
</feature>
<dbReference type="InterPro" id="IPR011990">
    <property type="entry name" value="TPR-like_helical_dom_sf"/>
</dbReference>
<evidence type="ECO:0000256" key="3">
    <source>
        <dbReference type="ARBA" id="ARBA00022729"/>
    </source>
</evidence>
<dbReference type="Proteomes" id="UP000765802">
    <property type="component" value="Unassembled WGS sequence"/>
</dbReference>
<evidence type="ECO:0000256" key="2">
    <source>
        <dbReference type="ARBA" id="ARBA00006275"/>
    </source>
</evidence>
<dbReference type="InterPro" id="IPR033985">
    <property type="entry name" value="SusD-like_N"/>
</dbReference>
<gene>
    <name evidence="8" type="ORF">BC349_04885</name>
</gene>
<evidence type="ECO:0000256" key="1">
    <source>
        <dbReference type="ARBA" id="ARBA00004442"/>
    </source>
</evidence>
<keyword evidence="9" id="KW-1185">Reference proteome</keyword>
<proteinExistence type="inferred from homology"/>
<comment type="caution">
    <text evidence="8">The sequence shown here is derived from an EMBL/GenBank/DDBJ whole genome shotgun (WGS) entry which is preliminary data.</text>
</comment>
<evidence type="ECO:0000259" key="6">
    <source>
        <dbReference type="Pfam" id="PF07980"/>
    </source>
</evidence>
<protein>
    <recommendedName>
        <fullName evidence="10">RagB/SusD family nutrient uptake outer membrane protein</fullName>
    </recommendedName>
</protein>
<dbReference type="InterPro" id="IPR012944">
    <property type="entry name" value="SusD_RagB_dom"/>
</dbReference>
<dbReference type="PROSITE" id="PS51257">
    <property type="entry name" value="PROKAR_LIPOPROTEIN"/>
    <property type="match status" value="1"/>
</dbReference>
<accession>A0ABR7M5T7</accession>
<evidence type="ECO:0000313" key="8">
    <source>
        <dbReference type="EMBL" id="MBC6490286.1"/>
    </source>
</evidence>
<dbReference type="SUPFAM" id="SSF48452">
    <property type="entry name" value="TPR-like"/>
    <property type="match status" value="1"/>
</dbReference>
<dbReference type="Pfam" id="PF14322">
    <property type="entry name" value="SusD-like_3"/>
    <property type="match status" value="1"/>
</dbReference>
<keyword evidence="5" id="KW-0998">Cell outer membrane</keyword>
<keyword evidence="3" id="KW-0732">Signal</keyword>
<dbReference type="CDD" id="cd08977">
    <property type="entry name" value="SusD"/>
    <property type="match status" value="1"/>
</dbReference>
<sequence>MKRTINKNVFFLAAMLSTTFLSCEKGLEEETFSVLDANTLSLPANGEQAVRGTYAALKDNGGYGYYAGYLYWLYEYPGEVVTTRANARQGVQLDQLTYDANNSTINDVWTSIYRLVSRANESEEIIKKINYKENGSSEALQKQHLGEVRFLRALAYFDATSLWGSVPLLNKPSSEFTEADENPPLTDQADIEAAMIADLQYAEANLPESYPGSEVARATAGAAKSLLGRLYMRRLEWKKAADKLAEVMGKGYDLRTPAEGGIVSLFSRDNRSDNEFIFVLKSSNETSAYGVNSNSFGQNSTPWDFNRGWGNFPLHLSFYSIFNPEDSRRNLLTGVYNTIYGQVVAVPKEYGGIGEEADRDTTLAIFVYNLKYPHTGNYNYSGYNNVPIIRYADVLLMRAEALNELNGINQESLDLINQIRSRSGLQNYSLIDFSSKDALRDAIFEERNKEFFMEGRRRDDLIRWGLAASGGSNPLLKFKEKVVPALKNPSTYSDAVNYALFPYPQKEIQSNTSLDPSINNGRVK</sequence>
<comment type="similarity">
    <text evidence="2">Belongs to the SusD family.</text>
</comment>
<feature type="domain" description="SusD-like N-terminal" evidence="7">
    <location>
        <begin position="91"/>
        <end position="232"/>
    </location>
</feature>
<dbReference type="RefSeq" id="WP_187255603.1">
    <property type="nucleotide sequence ID" value="NZ_JBHULF010000006.1"/>
</dbReference>
<dbReference type="Gene3D" id="1.25.40.390">
    <property type="match status" value="1"/>
</dbReference>
<keyword evidence="4" id="KW-0472">Membrane</keyword>
<evidence type="ECO:0008006" key="10">
    <source>
        <dbReference type="Google" id="ProtNLM"/>
    </source>
</evidence>